<name>A0A1E3W1F5_9HYPH</name>
<feature type="compositionally biased region" description="Basic and acidic residues" evidence="3">
    <location>
        <begin position="396"/>
        <end position="417"/>
    </location>
</feature>
<keyword evidence="1" id="KW-0328">Glycosyltransferase</keyword>
<dbReference type="AlphaFoldDB" id="A0A1E3W1F5"/>
<dbReference type="InterPro" id="IPR001460">
    <property type="entry name" value="PCN-bd_Tpept"/>
</dbReference>
<dbReference type="GO" id="GO:0009252">
    <property type="term" value="P:peptidoglycan biosynthetic process"/>
    <property type="evidence" value="ECO:0007669"/>
    <property type="project" value="TreeGrafter"/>
</dbReference>
<dbReference type="InterPro" id="IPR050396">
    <property type="entry name" value="Glycosyltr_51/Transpeptidase"/>
</dbReference>
<feature type="domain" description="Penicillin-binding protein transpeptidase" evidence="4">
    <location>
        <begin position="86"/>
        <end position="342"/>
    </location>
</feature>
<evidence type="ECO:0000256" key="1">
    <source>
        <dbReference type="ARBA" id="ARBA00022676"/>
    </source>
</evidence>
<dbReference type="GO" id="GO:0008955">
    <property type="term" value="F:peptidoglycan glycosyltransferase activity"/>
    <property type="evidence" value="ECO:0007669"/>
    <property type="project" value="TreeGrafter"/>
</dbReference>
<gene>
    <name evidence="5" type="ORF">AUC69_08375</name>
</gene>
<reference evidence="5 6" key="1">
    <citation type="journal article" date="2016" name="Environ. Microbiol.">
        <title>New Methyloceanibacter diversity from North Sea sediments includes methanotroph containing solely the soluble methane monooxygenase.</title>
        <authorList>
            <person name="Vekeman B."/>
            <person name="Kerckhof F.M."/>
            <person name="Cremers G."/>
            <person name="de Vos P."/>
            <person name="Vandamme P."/>
            <person name="Boon N."/>
            <person name="Op den Camp H.J."/>
            <person name="Heylen K."/>
        </authorList>
    </citation>
    <scope>NUCLEOTIDE SEQUENCE [LARGE SCALE GENOMIC DNA]</scope>
    <source>
        <strain evidence="5 6">R-67175</strain>
    </source>
</reference>
<keyword evidence="6" id="KW-1185">Reference proteome</keyword>
<dbReference type="Proteomes" id="UP000094472">
    <property type="component" value="Unassembled WGS sequence"/>
</dbReference>
<dbReference type="STRING" id="1774969.AUC69_08375"/>
<dbReference type="EMBL" id="LPWF01000016">
    <property type="protein sequence ID" value="ODR99634.1"/>
    <property type="molecule type" value="Genomic_DNA"/>
</dbReference>
<accession>A0A1E3W1F5</accession>
<evidence type="ECO:0000256" key="3">
    <source>
        <dbReference type="SAM" id="MobiDB-lite"/>
    </source>
</evidence>
<protein>
    <recommendedName>
        <fullName evidence="4">Penicillin-binding protein transpeptidase domain-containing protein</fullName>
    </recommendedName>
</protein>
<dbReference type="InterPro" id="IPR012338">
    <property type="entry name" value="Beta-lactam/transpept-like"/>
</dbReference>
<evidence type="ECO:0000256" key="2">
    <source>
        <dbReference type="ARBA" id="ARBA00022679"/>
    </source>
</evidence>
<dbReference type="PANTHER" id="PTHR32282">
    <property type="entry name" value="BINDING PROTEIN TRANSPEPTIDASE, PUTATIVE-RELATED"/>
    <property type="match status" value="1"/>
</dbReference>
<organism evidence="5 6">
    <name type="scientific">Methyloceanibacter superfactus</name>
    <dbReference type="NCBI Taxonomy" id="1774969"/>
    <lineage>
        <taxon>Bacteria</taxon>
        <taxon>Pseudomonadati</taxon>
        <taxon>Pseudomonadota</taxon>
        <taxon>Alphaproteobacteria</taxon>
        <taxon>Hyphomicrobiales</taxon>
        <taxon>Hyphomicrobiaceae</taxon>
        <taxon>Methyloceanibacter</taxon>
    </lineage>
</organism>
<evidence type="ECO:0000259" key="4">
    <source>
        <dbReference type="Pfam" id="PF00905"/>
    </source>
</evidence>
<dbReference type="PANTHER" id="PTHR32282:SF33">
    <property type="entry name" value="PEPTIDOGLYCAN GLYCOSYLTRANSFERASE"/>
    <property type="match status" value="1"/>
</dbReference>
<dbReference type="Gene3D" id="3.40.710.10">
    <property type="entry name" value="DD-peptidase/beta-lactamase superfamily"/>
    <property type="match status" value="1"/>
</dbReference>
<proteinExistence type="predicted"/>
<dbReference type="GO" id="GO:0008658">
    <property type="term" value="F:penicillin binding"/>
    <property type="evidence" value="ECO:0007669"/>
    <property type="project" value="InterPro"/>
</dbReference>
<dbReference type="Pfam" id="PF00905">
    <property type="entry name" value="Transpeptidase"/>
    <property type="match status" value="1"/>
</dbReference>
<sequence length="424" mass="46581">MVSNGKLAAKRREGVEPATPLSKATESIGSYYADWVAKTIDVPRSGDYSPLPVYTSFDPAPQRLAEEAVEKVLARQGKARRASQAAMVVMRPDGRVLAMVGGRDHDESQFNRAVQSLRQPGSSFKLFVYLAALRGGLTPNSTVVDRPISVGGYEPKNFGHRYRGAMRLRSAFASSINTVAVQLSEAVRRKPVIKAARDLGITTPLKARPSLALGAFEVTLLELTSAYAAVNAGAYPVKPWAITGFEDADTNGAPPKKAGLWRLTEQKHLLTLLRGTVERGSGRGARLPIRAYGKTGTSQDYRDAWFMGFAGNLVVGVWVGNDDSSPMNRVTGGSLPAEIWATFMREAIKSDEDFKRKLQKVAAFRAKTRKKDRSVKLAASKLEAKPERKGRKPKGFRGEDLDFFRDNRPPRNRDRRGLFGGLFR</sequence>
<comment type="caution">
    <text evidence="5">The sequence shown here is derived from an EMBL/GenBank/DDBJ whole genome shotgun (WGS) entry which is preliminary data.</text>
</comment>
<evidence type="ECO:0000313" key="5">
    <source>
        <dbReference type="EMBL" id="ODR99634.1"/>
    </source>
</evidence>
<keyword evidence="2" id="KW-0808">Transferase</keyword>
<dbReference type="SUPFAM" id="SSF56601">
    <property type="entry name" value="beta-lactamase/transpeptidase-like"/>
    <property type="match status" value="1"/>
</dbReference>
<feature type="region of interest" description="Disordered" evidence="3">
    <location>
        <begin position="1"/>
        <end position="21"/>
    </location>
</feature>
<feature type="region of interest" description="Disordered" evidence="3">
    <location>
        <begin position="375"/>
        <end position="424"/>
    </location>
</feature>
<evidence type="ECO:0000313" key="6">
    <source>
        <dbReference type="Proteomes" id="UP000094472"/>
    </source>
</evidence>
<dbReference type="GO" id="GO:0030288">
    <property type="term" value="C:outer membrane-bounded periplasmic space"/>
    <property type="evidence" value="ECO:0007669"/>
    <property type="project" value="TreeGrafter"/>
</dbReference>